<accession>A0ABQ1VMJ3</accession>
<dbReference type="PROSITE" id="PS50110">
    <property type="entry name" value="RESPONSE_REGULATORY"/>
    <property type="match status" value="1"/>
</dbReference>
<evidence type="ECO:0000313" key="3">
    <source>
        <dbReference type="EMBL" id="GGF81515.1"/>
    </source>
</evidence>
<comment type="caution">
    <text evidence="3">The sequence shown here is derived from an EMBL/GenBank/DDBJ whole genome shotgun (WGS) entry which is preliminary data.</text>
</comment>
<proteinExistence type="predicted"/>
<evidence type="ECO:0000259" key="2">
    <source>
        <dbReference type="PROSITE" id="PS50110"/>
    </source>
</evidence>
<evidence type="ECO:0000313" key="4">
    <source>
        <dbReference type="Proteomes" id="UP000640509"/>
    </source>
</evidence>
<dbReference type="EMBL" id="BMIV01000036">
    <property type="protein sequence ID" value="GGF81515.1"/>
    <property type="molecule type" value="Genomic_DNA"/>
</dbReference>
<protein>
    <submittedName>
        <fullName evidence="3">Response regulator</fullName>
    </submittedName>
</protein>
<keyword evidence="1" id="KW-0597">Phosphoprotein</keyword>
<sequence length="192" mass="21915">MTFEPLRILLVEDDFFIAETLAREIRAEGDAVVGPFSDIHEAIQYVGLVQAAILDVLVQDETSFSLADSLIYHEVPFIFLTDSDPRLIPVRFADRHIYAKPSPATPLLHDLHQQHRAIVSQDGTNLEAAVIEMIHRARDLMPNEQSADRIVEGTLLRAIAETKDNRMEDDIRAYMLSLLYDEYRQRGRLCLQ</sequence>
<feature type="modified residue" description="4-aspartylphosphate" evidence="1">
    <location>
        <position position="55"/>
    </location>
</feature>
<name>A0ABQ1VMJ3_9RHOB</name>
<feature type="domain" description="Response regulatory" evidence="2">
    <location>
        <begin position="7"/>
        <end position="115"/>
    </location>
</feature>
<reference evidence="4" key="1">
    <citation type="journal article" date="2019" name="Int. J. Syst. Evol. Microbiol.">
        <title>The Global Catalogue of Microorganisms (GCM) 10K type strain sequencing project: providing services to taxonomists for standard genome sequencing and annotation.</title>
        <authorList>
            <consortium name="The Broad Institute Genomics Platform"/>
            <consortium name="The Broad Institute Genome Sequencing Center for Infectious Disease"/>
            <person name="Wu L."/>
            <person name="Ma J."/>
        </authorList>
    </citation>
    <scope>NUCLEOTIDE SEQUENCE [LARGE SCALE GENOMIC DNA]</scope>
    <source>
        <strain evidence="4">CGMCC 1.15419</strain>
    </source>
</reference>
<gene>
    <name evidence="3" type="ORF">GCM10011402_37670</name>
</gene>
<dbReference type="Proteomes" id="UP000640509">
    <property type="component" value="Unassembled WGS sequence"/>
</dbReference>
<keyword evidence="4" id="KW-1185">Reference proteome</keyword>
<organism evidence="3 4">
    <name type="scientific">Paracoccus acridae</name>
    <dbReference type="NCBI Taxonomy" id="1795310"/>
    <lineage>
        <taxon>Bacteria</taxon>
        <taxon>Pseudomonadati</taxon>
        <taxon>Pseudomonadota</taxon>
        <taxon>Alphaproteobacteria</taxon>
        <taxon>Rhodobacterales</taxon>
        <taxon>Paracoccaceae</taxon>
        <taxon>Paracoccus</taxon>
    </lineage>
</organism>
<evidence type="ECO:0000256" key="1">
    <source>
        <dbReference type="PROSITE-ProRule" id="PRU00169"/>
    </source>
</evidence>
<dbReference type="RefSeq" id="WP_188717267.1">
    <property type="nucleotide sequence ID" value="NZ_BMIV01000036.1"/>
</dbReference>
<dbReference type="InterPro" id="IPR011006">
    <property type="entry name" value="CheY-like_superfamily"/>
</dbReference>
<dbReference type="SUPFAM" id="SSF52172">
    <property type="entry name" value="CheY-like"/>
    <property type="match status" value="1"/>
</dbReference>
<dbReference type="InterPro" id="IPR001789">
    <property type="entry name" value="Sig_transdc_resp-reg_receiver"/>
</dbReference>
<dbReference type="Gene3D" id="3.40.50.2300">
    <property type="match status" value="1"/>
</dbReference>